<reference evidence="5" key="1">
    <citation type="submission" date="2021-01" db="EMBL/GenBank/DDBJ databases">
        <authorList>
            <person name="Corre E."/>
            <person name="Pelletier E."/>
            <person name="Niang G."/>
            <person name="Scheremetjew M."/>
            <person name="Finn R."/>
            <person name="Kale V."/>
            <person name="Holt S."/>
            <person name="Cochrane G."/>
            <person name="Meng A."/>
            <person name="Brown T."/>
            <person name="Cohen L."/>
        </authorList>
    </citation>
    <scope>NUCLEOTIDE SEQUENCE</scope>
    <source>
        <strain evidence="5">RCC3387</strain>
    </source>
</reference>
<accession>A0A7S2JZ29</accession>
<dbReference type="GO" id="GO:0010608">
    <property type="term" value="P:post-transcriptional regulation of gene expression"/>
    <property type="evidence" value="ECO:0007669"/>
    <property type="project" value="TreeGrafter"/>
</dbReference>
<evidence type="ECO:0000256" key="2">
    <source>
        <dbReference type="PROSITE-ProRule" id="PRU00317"/>
    </source>
</evidence>
<dbReference type="Pfam" id="PF00806">
    <property type="entry name" value="PUF"/>
    <property type="match status" value="4"/>
</dbReference>
<gene>
    <name evidence="5" type="ORF">BRAN1462_LOCUS23752</name>
</gene>
<dbReference type="PROSITE" id="PS50303">
    <property type="entry name" value="PUM_HD"/>
    <property type="match status" value="1"/>
</dbReference>
<name>A0A7S2JZ29_9DINO</name>
<proteinExistence type="predicted"/>
<dbReference type="Gene3D" id="1.25.10.10">
    <property type="entry name" value="Leucine-rich Repeat Variant"/>
    <property type="match status" value="1"/>
</dbReference>
<dbReference type="PANTHER" id="PTHR12537:SF12">
    <property type="entry name" value="MATERNAL PROTEIN PUMILIO"/>
    <property type="match status" value="1"/>
</dbReference>
<dbReference type="AlphaFoldDB" id="A0A7S2JZ29"/>
<dbReference type="SMART" id="SM00025">
    <property type="entry name" value="Pumilio"/>
    <property type="match status" value="6"/>
</dbReference>
<feature type="domain" description="PUM-HD" evidence="4">
    <location>
        <begin position="152"/>
        <end position="517"/>
    </location>
</feature>
<dbReference type="SUPFAM" id="SSF48371">
    <property type="entry name" value="ARM repeat"/>
    <property type="match status" value="1"/>
</dbReference>
<dbReference type="PANTHER" id="PTHR12537">
    <property type="entry name" value="RNA BINDING PROTEIN PUMILIO-RELATED"/>
    <property type="match status" value="1"/>
</dbReference>
<dbReference type="EMBL" id="HBGW01037587">
    <property type="protein sequence ID" value="CAD9561655.1"/>
    <property type="molecule type" value="Transcribed_RNA"/>
</dbReference>
<feature type="region of interest" description="Disordered" evidence="3">
    <location>
        <begin position="201"/>
        <end position="255"/>
    </location>
</feature>
<dbReference type="GO" id="GO:0005737">
    <property type="term" value="C:cytoplasm"/>
    <property type="evidence" value="ECO:0007669"/>
    <property type="project" value="TreeGrafter"/>
</dbReference>
<protein>
    <recommendedName>
        <fullName evidence="4">PUM-HD domain-containing protein</fullName>
    </recommendedName>
</protein>
<dbReference type="InterPro" id="IPR001313">
    <property type="entry name" value="Pumilio_RNA-bd_rpt"/>
</dbReference>
<dbReference type="GO" id="GO:0003729">
    <property type="term" value="F:mRNA binding"/>
    <property type="evidence" value="ECO:0007669"/>
    <property type="project" value="TreeGrafter"/>
</dbReference>
<evidence type="ECO:0000256" key="3">
    <source>
        <dbReference type="SAM" id="MobiDB-lite"/>
    </source>
</evidence>
<dbReference type="PROSITE" id="PS50302">
    <property type="entry name" value="PUM"/>
    <property type="match status" value="1"/>
</dbReference>
<organism evidence="5">
    <name type="scientific">Zooxanthella nutricula</name>
    <dbReference type="NCBI Taxonomy" id="1333877"/>
    <lineage>
        <taxon>Eukaryota</taxon>
        <taxon>Sar</taxon>
        <taxon>Alveolata</taxon>
        <taxon>Dinophyceae</taxon>
        <taxon>Peridiniales</taxon>
        <taxon>Peridiniales incertae sedis</taxon>
        <taxon>Zooxanthella</taxon>
    </lineage>
</organism>
<dbReference type="InterPro" id="IPR033133">
    <property type="entry name" value="PUM-HD"/>
</dbReference>
<evidence type="ECO:0000256" key="1">
    <source>
        <dbReference type="ARBA" id="ARBA00022737"/>
    </source>
</evidence>
<dbReference type="InterPro" id="IPR016024">
    <property type="entry name" value="ARM-type_fold"/>
</dbReference>
<feature type="repeat" description="Pumilio" evidence="2">
    <location>
        <begin position="267"/>
        <end position="303"/>
    </location>
</feature>
<dbReference type="InterPro" id="IPR011989">
    <property type="entry name" value="ARM-like"/>
</dbReference>
<keyword evidence="1" id="KW-0677">Repeat</keyword>
<evidence type="ECO:0000313" key="5">
    <source>
        <dbReference type="EMBL" id="CAD9561655.1"/>
    </source>
</evidence>
<evidence type="ECO:0000259" key="4">
    <source>
        <dbReference type="PROSITE" id="PS50303"/>
    </source>
</evidence>
<sequence length="526" mass="55917">MPDPCCAPSLSEYALVVEGPSLTPMYAYVVPCGDEGAPSPASSLGVACGSDSGLMQVVMAPMVLSPASAGANMLGSASIAQGPGWMELPGLGQDSMSQYPQEPWAYLPIVPEAGGFAQWYGGQPVMESATCYTSETACSAVSQDGSLADTIDGEHRWPDVPRHIDEGLALHLGSCISGMGFAGQVTPPAARSSCSVGGMATDSPLVLTPGKPRPRGRRRRLGESAPIVPLRLQASGARAPRGSRPVRPSVGGPRVQEGENALHAVGEIRGNVARWAFDAAGCRVVQRALEEAGSLDEAAELAGELRGRVREAVESPHANHVLQRIIEVLPCSLRRFVSEELRGAGVQASRHRYGCRVMCRFLEHQHSDEARASGAEAALLEEIVEGLSGVFRHEFGRHVACSILEHSSDDHRARVAALLAENPLSHAMNRNASYVVERALEFCDHEGRAMIAGPLLADPDVLLKLSQSQAGSHVVRGLVRPGQGTRQRVLEELRRLAPELQESKYAKPLLRELRSHVEAGPPLGSA</sequence>